<keyword evidence="5 7" id="KW-0472">Membrane</keyword>
<dbReference type="Pfam" id="PF00482">
    <property type="entry name" value="T2SSF"/>
    <property type="match status" value="1"/>
</dbReference>
<evidence type="ECO:0000256" key="6">
    <source>
        <dbReference type="SAM" id="MobiDB-lite"/>
    </source>
</evidence>
<keyword evidence="10" id="KW-1185">Reference proteome</keyword>
<dbReference type="GO" id="GO:0005886">
    <property type="term" value="C:plasma membrane"/>
    <property type="evidence" value="ECO:0007669"/>
    <property type="project" value="UniProtKB-SubCell"/>
</dbReference>
<dbReference type="Proteomes" id="UP000339690">
    <property type="component" value="Chromosome"/>
</dbReference>
<dbReference type="EMBL" id="CP045915">
    <property type="protein sequence ID" value="QGH36976.1"/>
    <property type="molecule type" value="Genomic_DNA"/>
</dbReference>
<feature type="region of interest" description="Disordered" evidence="6">
    <location>
        <begin position="1"/>
        <end position="46"/>
    </location>
</feature>
<evidence type="ECO:0000256" key="1">
    <source>
        <dbReference type="ARBA" id="ARBA00004651"/>
    </source>
</evidence>
<gene>
    <name evidence="9" type="ORF">GI584_08680</name>
</gene>
<feature type="transmembrane region" description="Helical" evidence="7">
    <location>
        <begin position="63"/>
        <end position="96"/>
    </location>
</feature>
<dbReference type="AlphaFoldDB" id="A0A5Q2TQ67"/>
<dbReference type="PANTHER" id="PTHR35007">
    <property type="entry name" value="INTEGRAL MEMBRANE PROTEIN-RELATED"/>
    <property type="match status" value="1"/>
</dbReference>
<evidence type="ECO:0000259" key="8">
    <source>
        <dbReference type="Pfam" id="PF00482"/>
    </source>
</evidence>
<organism evidence="9 10">
    <name type="scientific">Gracilibacillus salitolerans</name>
    <dbReference type="NCBI Taxonomy" id="2663022"/>
    <lineage>
        <taxon>Bacteria</taxon>
        <taxon>Bacillati</taxon>
        <taxon>Bacillota</taxon>
        <taxon>Bacilli</taxon>
        <taxon>Bacillales</taxon>
        <taxon>Bacillaceae</taxon>
        <taxon>Gracilibacillus</taxon>
    </lineage>
</organism>
<dbReference type="InterPro" id="IPR018076">
    <property type="entry name" value="T2SS_GspF_dom"/>
</dbReference>
<feature type="domain" description="Type II secretion system protein GspF" evidence="8">
    <location>
        <begin position="124"/>
        <end position="253"/>
    </location>
</feature>
<name>A0A5Q2TQ67_9BACI</name>
<evidence type="ECO:0000313" key="9">
    <source>
        <dbReference type="EMBL" id="QGH36976.1"/>
    </source>
</evidence>
<proteinExistence type="predicted"/>
<feature type="transmembrane region" description="Helical" evidence="7">
    <location>
        <begin position="270"/>
        <end position="289"/>
    </location>
</feature>
<keyword evidence="2" id="KW-1003">Cell membrane</keyword>
<comment type="subcellular location">
    <subcellularLocation>
        <location evidence="1">Cell membrane</location>
        <topology evidence="1">Multi-pass membrane protein</topology>
    </subcellularLocation>
</comment>
<evidence type="ECO:0000256" key="7">
    <source>
        <dbReference type="SAM" id="Phobius"/>
    </source>
</evidence>
<sequence length="297" mass="34452">MDRKKNKNDEESTEKQVRFQQAKVAKKEKKQSKPKKNKKVEEPPFNEHGMTNYNTYKYSSREFLLWVIVGCGLLFVIGFIFYQNVILAALFCLVGLNFPKMRKKQIIQKRKAELSRQFQQSLFSLSSSLVAGRSIENAFREVTNDLYLLYPGKKTMIIQEFEHINKRLENREPIERMLEEFSARAGVEDIANFTDVFVTCKRTGGDLVEVIRRTANMISEKFEIQQEISVMVAQKRFESNALTLIPIGIVALLTYFSGGYMEPLYQWSEFGPIVMTFCLALLALAFWVCQRIMSIEV</sequence>
<feature type="compositionally biased region" description="Basic and acidic residues" evidence="6">
    <location>
        <begin position="1"/>
        <end position="17"/>
    </location>
</feature>
<dbReference type="PANTHER" id="PTHR35007:SF1">
    <property type="entry name" value="PILUS ASSEMBLY PROTEIN"/>
    <property type="match status" value="1"/>
</dbReference>
<reference evidence="9 10" key="1">
    <citation type="submission" date="2019-11" db="EMBL/GenBank/DDBJ databases">
        <title>Gracilibacillus salitolerans sp. nov., a moderate halophile isolated from a saline soil in northwest China.</title>
        <authorList>
            <person name="Gan L."/>
        </authorList>
    </citation>
    <scope>NUCLEOTIDE SEQUENCE [LARGE SCALE GENOMIC DNA]</scope>
    <source>
        <strain evidence="9 10">SCU50</strain>
    </source>
</reference>
<dbReference type="KEGG" id="grc:GI584_08680"/>
<keyword evidence="3 7" id="KW-0812">Transmembrane</keyword>
<evidence type="ECO:0000313" key="10">
    <source>
        <dbReference type="Proteomes" id="UP000339690"/>
    </source>
</evidence>
<evidence type="ECO:0000256" key="2">
    <source>
        <dbReference type="ARBA" id="ARBA00022475"/>
    </source>
</evidence>
<accession>A0A5Q2TQ67</accession>
<evidence type="ECO:0000256" key="5">
    <source>
        <dbReference type="ARBA" id="ARBA00023136"/>
    </source>
</evidence>
<evidence type="ECO:0000256" key="4">
    <source>
        <dbReference type="ARBA" id="ARBA00022989"/>
    </source>
</evidence>
<feature type="compositionally biased region" description="Basic residues" evidence="6">
    <location>
        <begin position="24"/>
        <end position="38"/>
    </location>
</feature>
<protein>
    <submittedName>
        <fullName evidence="9">Pilus assembly protein TadB</fullName>
    </submittedName>
</protein>
<keyword evidence="4 7" id="KW-1133">Transmembrane helix</keyword>
<evidence type="ECO:0000256" key="3">
    <source>
        <dbReference type="ARBA" id="ARBA00022692"/>
    </source>
</evidence>
<feature type="transmembrane region" description="Helical" evidence="7">
    <location>
        <begin position="241"/>
        <end position="258"/>
    </location>
</feature>